<dbReference type="GO" id="GO:0006281">
    <property type="term" value="P:DNA repair"/>
    <property type="evidence" value="ECO:0007669"/>
    <property type="project" value="TreeGrafter"/>
</dbReference>
<dbReference type="PROSITE" id="PS51397">
    <property type="entry name" value="WLM"/>
    <property type="match status" value="1"/>
</dbReference>
<comment type="caution">
    <text evidence="2">The sequence shown here is derived from an EMBL/GenBank/DDBJ whole genome shotgun (WGS) entry which is preliminary data.</text>
</comment>
<dbReference type="Pfam" id="PF08325">
    <property type="entry name" value="WLM"/>
    <property type="match status" value="1"/>
</dbReference>
<dbReference type="AlphaFoldDB" id="A0A1Y1Y0R8"/>
<feature type="domain" description="WLM" evidence="1">
    <location>
        <begin position="3"/>
        <end position="192"/>
    </location>
</feature>
<dbReference type="PANTHER" id="PTHR46622">
    <property type="entry name" value="DNA-DEPENDENT METALLOPROTEASE WSS1"/>
    <property type="match status" value="1"/>
</dbReference>
<evidence type="ECO:0000259" key="1">
    <source>
        <dbReference type="PROSITE" id="PS51397"/>
    </source>
</evidence>
<dbReference type="InParanoid" id="A0A1Y1Y0R8"/>
<dbReference type="GO" id="GO:0008237">
    <property type="term" value="F:metallopeptidase activity"/>
    <property type="evidence" value="ECO:0007669"/>
    <property type="project" value="TreeGrafter"/>
</dbReference>
<gene>
    <name evidence="2" type="ORF">K493DRAFT_228512</name>
</gene>
<dbReference type="EMBL" id="MCFE01000336">
    <property type="protein sequence ID" value="ORX91224.1"/>
    <property type="molecule type" value="Genomic_DNA"/>
</dbReference>
<dbReference type="InterPro" id="IPR013536">
    <property type="entry name" value="WLM_dom"/>
</dbReference>
<dbReference type="STRING" id="1314790.A0A1Y1Y0R8"/>
<reference evidence="2 3" key="1">
    <citation type="submission" date="2016-07" db="EMBL/GenBank/DDBJ databases">
        <title>Pervasive Adenine N6-methylation of Active Genes in Fungi.</title>
        <authorList>
            <consortium name="DOE Joint Genome Institute"/>
            <person name="Mondo S.J."/>
            <person name="Dannebaum R.O."/>
            <person name="Kuo R.C."/>
            <person name="Labutti K."/>
            <person name="Haridas S."/>
            <person name="Kuo A."/>
            <person name="Salamov A."/>
            <person name="Ahrendt S.R."/>
            <person name="Lipzen A."/>
            <person name="Sullivan W."/>
            <person name="Andreopoulos W.B."/>
            <person name="Clum A."/>
            <person name="Lindquist E."/>
            <person name="Daum C."/>
            <person name="Ramamoorthy G.K."/>
            <person name="Gryganskyi A."/>
            <person name="Culley D."/>
            <person name="Magnuson J.K."/>
            <person name="James T.Y."/>
            <person name="O'Malley M.A."/>
            <person name="Stajich J.E."/>
            <person name="Spatafora J.W."/>
            <person name="Visel A."/>
            <person name="Grigoriev I.V."/>
        </authorList>
    </citation>
    <scope>NUCLEOTIDE SEQUENCE [LARGE SCALE GENOMIC DNA]</scope>
    <source>
        <strain evidence="2 3">CBS 931.73</strain>
    </source>
</reference>
<evidence type="ECO:0000313" key="3">
    <source>
        <dbReference type="Proteomes" id="UP000193498"/>
    </source>
</evidence>
<dbReference type="InterPro" id="IPR053000">
    <property type="entry name" value="WSS1-like_metalloprotease"/>
</dbReference>
<feature type="non-terminal residue" evidence="2">
    <location>
        <position position="193"/>
    </location>
</feature>
<sequence length="193" mass="21345">MSNGVGTSDAYFGTVRALKRKPNESEALKILQQMASQVKPIMKKRGWSVGTLREFFPKNPNLLEYLLGSVLLGLNKNYGQEICIRLRPASNDSKFLPYESLLGTLLHELTHIVRGPHDQQFYKLLDELTTECETLMVQGFTGEGFYGAGHRVGQGVSHDLPPHIARVAALEAAEKRRQIGQIMGPANGRKLGG</sequence>
<protein>
    <submittedName>
        <fullName evidence="2">WLM-domain-containing protein</fullName>
    </submittedName>
</protein>
<name>A0A1Y1Y0R8_9FUNG</name>
<dbReference type="PANTHER" id="PTHR46622:SF1">
    <property type="entry name" value="DNA-DEPENDENT METALLOPROTEASE WSS1"/>
    <property type="match status" value="1"/>
</dbReference>
<keyword evidence="3" id="KW-1185">Reference proteome</keyword>
<organism evidence="2 3">
    <name type="scientific">Basidiobolus meristosporus CBS 931.73</name>
    <dbReference type="NCBI Taxonomy" id="1314790"/>
    <lineage>
        <taxon>Eukaryota</taxon>
        <taxon>Fungi</taxon>
        <taxon>Fungi incertae sedis</taxon>
        <taxon>Zoopagomycota</taxon>
        <taxon>Entomophthoromycotina</taxon>
        <taxon>Basidiobolomycetes</taxon>
        <taxon>Basidiobolales</taxon>
        <taxon>Basidiobolaceae</taxon>
        <taxon>Basidiobolus</taxon>
    </lineage>
</organism>
<dbReference type="Proteomes" id="UP000193498">
    <property type="component" value="Unassembled WGS sequence"/>
</dbReference>
<dbReference type="GO" id="GO:0005634">
    <property type="term" value="C:nucleus"/>
    <property type="evidence" value="ECO:0007669"/>
    <property type="project" value="TreeGrafter"/>
</dbReference>
<proteinExistence type="predicted"/>
<evidence type="ECO:0000313" key="2">
    <source>
        <dbReference type="EMBL" id="ORX91224.1"/>
    </source>
</evidence>
<accession>A0A1Y1Y0R8</accession>
<dbReference type="OrthoDB" id="261960at2759"/>